<dbReference type="GO" id="GO:0060090">
    <property type="term" value="F:molecular adaptor activity"/>
    <property type="evidence" value="ECO:0007669"/>
    <property type="project" value="TreeGrafter"/>
</dbReference>
<keyword evidence="2" id="KW-0498">Mitosis</keyword>
<name>A0A8C5IWX0_JUNHY</name>
<keyword evidence="3" id="KW-0131">Cell cycle</keyword>
<keyword evidence="5" id="KW-1185">Reference proteome</keyword>
<dbReference type="InterPro" id="IPR024990">
    <property type="entry name" value="Apc1"/>
</dbReference>
<dbReference type="GO" id="GO:0005680">
    <property type="term" value="C:anaphase-promoting complex"/>
    <property type="evidence" value="ECO:0007669"/>
    <property type="project" value="InterPro"/>
</dbReference>
<dbReference type="AlphaFoldDB" id="A0A8C5IWX0"/>
<dbReference type="GO" id="GO:0007091">
    <property type="term" value="P:metaphase/anaphase transition of mitotic cell cycle"/>
    <property type="evidence" value="ECO:0007669"/>
    <property type="project" value="TreeGrafter"/>
</dbReference>
<protein>
    <recommendedName>
        <fullName evidence="6">Anaphase-promoting complex subunit 1</fullName>
    </recommendedName>
</protein>
<evidence type="ECO:0008006" key="6">
    <source>
        <dbReference type="Google" id="ProtNLM"/>
    </source>
</evidence>
<organism evidence="4 5">
    <name type="scientific">Junco hyemalis</name>
    <name type="common">Dark-eyed junco</name>
    <dbReference type="NCBI Taxonomy" id="40217"/>
    <lineage>
        <taxon>Eukaryota</taxon>
        <taxon>Metazoa</taxon>
        <taxon>Chordata</taxon>
        <taxon>Craniata</taxon>
        <taxon>Vertebrata</taxon>
        <taxon>Euteleostomi</taxon>
        <taxon>Archelosauria</taxon>
        <taxon>Archosauria</taxon>
        <taxon>Dinosauria</taxon>
        <taxon>Saurischia</taxon>
        <taxon>Theropoda</taxon>
        <taxon>Coelurosauria</taxon>
        <taxon>Aves</taxon>
        <taxon>Neognathae</taxon>
        <taxon>Neoaves</taxon>
        <taxon>Telluraves</taxon>
        <taxon>Australaves</taxon>
        <taxon>Passeriformes</taxon>
        <taxon>Passerellidae</taxon>
        <taxon>Junco</taxon>
    </lineage>
</organism>
<dbReference type="GO" id="GO:0051301">
    <property type="term" value="P:cell division"/>
    <property type="evidence" value="ECO:0007669"/>
    <property type="project" value="UniProtKB-KW"/>
</dbReference>
<evidence type="ECO:0000256" key="2">
    <source>
        <dbReference type="ARBA" id="ARBA00022776"/>
    </source>
</evidence>
<dbReference type="GO" id="GO:0070979">
    <property type="term" value="P:protein K11-linked ubiquitination"/>
    <property type="evidence" value="ECO:0007669"/>
    <property type="project" value="TreeGrafter"/>
</dbReference>
<sequence length="148" mass="16364">MSDHCDERATMIAAGDLQEFAPRGREQSRRHPSALSLQLRRLQPAPELCSSDGAAGLVGSLREVTIHDRHRESWQLRKGISDVGEEVDYDEELYVASNVVIWSKGSRSQASAVYKAFTVDSPVLQVQKCGRGALREPTDPSQTGNTER</sequence>
<proteinExistence type="predicted"/>
<evidence type="ECO:0000256" key="1">
    <source>
        <dbReference type="ARBA" id="ARBA00022618"/>
    </source>
</evidence>
<reference evidence="4" key="1">
    <citation type="submission" date="2025-08" db="UniProtKB">
        <authorList>
            <consortium name="Ensembl"/>
        </authorList>
    </citation>
    <scope>IDENTIFICATION</scope>
</reference>
<dbReference type="PANTHER" id="PTHR12827:SF3">
    <property type="entry name" value="ANAPHASE-PROMOTING COMPLEX SUBUNIT 1"/>
    <property type="match status" value="1"/>
</dbReference>
<keyword evidence="1" id="KW-0132">Cell division</keyword>
<dbReference type="PANTHER" id="PTHR12827">
    <property type="entry name" value="MEIOTIC CHECKPOINT REGULATOR TSG24 FAMILY MEMBER"/>
    <property type="match status" value="1"/>
</dbReference>
<evidence type="ECO:0000313" key="5">
    <source>
        <dbReference type="Proteomes" id="UP000694408"/>
    </source>
</evidence>
<reference evidence="4" key="2">
    <citation type="submission" date="2025-09" db="UniProtKB">
        <authorList>
            <consortium name="Ensembl"/>
        </authorList>
    </citation>
    <scope>IDENTIFICATION</scope>
</reference>
<evidence type="ECO:0000256" key="3">
    <source>
        <dbReference type="ARBA" id="ARBA00023306"/>
    </source>
</evidence>
<dbReference type="GO" id="GO:0031145">
    <property type="term" value="P:anaphase-promoting complex-dependent catabolic process"/>
    <property type="evidence" value="ECO:0007669"/>
    <property type="project" value="TreeGrafter"/>
</dbReference>
<evidence type="ECO:0000313" key="4">
    <source>
        <dbReference type="Ensembl" id="ENSJHYP00000010756.1"/>
    </source>
</evidence>
<dbReference type="Ensembl" id="ENSJHYT00000013004.1">
    <property type="protein sequence ID" value="ENSJHYP00000010756.1"/>
    <property type="gene ID" value="ENSJHYG00000008409.1"/>
</dbReference>
<accession>A0A8C5IWX0</accession>
<dbReference type="OMA" id="ICITQSA"/>
<dbReference type="Proteomes" id="UP000694408">
    <property type="component" value="Unplaced"/>
</dbReference>